<proteinExistence type="inferred from homology"/>
<evidence type="ECO:0000256" key="12">
    <source>
        <dbReference type="SAM" id="Coils"/>
    </source>
</evidence>
<dbReference type="Gene3D" id="2.60.120.650">
    <property type="entry name" value="Cupin"/>
    <property type="match status" value="1"/>
</dbReference>
<evidence type="ECO:0000256" key="2">
    <source>
        <dbReference type="ARBA" id="ARBA00022574"/>
    </source>
</evidence>
<feature type="compositionally biased region" description="Polar residues" evidence="13">
    <location>
        <begin position="877"/>
        <end position="889"/>
    </location>
</feature>
<keyword evidence="4" id="KW-1000">Mitochondrion outer membrane</keyword>
<dbReference type="InterPro" id="IPR001680">
    <property type="entry name" value="WD40_rpt"/>
</dbReference>
<feature type="compositionally biased region" description="Polar residues" evidence="13">
    <location>
        <begin position="689"/>
        <end position="710"/>
    </location>
</feature>
<sequence length="1194" mass="131778">MPDADKEYGFPDDAGADDDVSIISTRGLEALGRKVTSTASHLIVPNAEAAAGHYQTAMAQVHRQLRRPAVQRSVFSMARTTPTDMVRAKLSTTEIQHRALARLPDELLSNIPDHDNSYSLFQGFQASFPSLTVEGRKHRRRVSRGRKLLDDDAAAGGRVKSLNQLKRDRAAMMHEFELLGIRKTMSSSEIRDIDNKIANLHGMRRIILDRLAGLEQEEALLEHDIMDAETRLEEAQALADEAESMAQSTPSKDEADLVGDADDHDAGFMSQSVYEKLPASANSTPSRRKRVHRRKSMPILHEHFETGANIREIRAHRDNITALDFDAPFGTMVTAALDDTVKVWDLNAGRCMGFLEGHTASVRTLQVEANILATGSADATIRLWDLSRSHYDPYGNQFGREADEEAIAFENPDDQPIDPPQGSMDDCALFTLEAHVDEVTALHFSGDIMVSGSADKTLRHWDLQKGRCVQTLDVMWAAAQASATNAGDGSWRPTGRSKAGSADFVGAIQVFQSALACGTADGMVRLWDLRSGQVHRSLVGHTGAVTCLQFDDVHLVTGSLDRSVRIWDLRTGSIHDAYAYDSPITSMMFDTRRIVCAAGEDVVKVYDKVEGRQWDCGAGIVAAEEGKSPALVERVLKYFDFRHSPTPTAGLNLRQTHASRQPESASMDASRARLLSRYLEAANAMADAPTSTSTAGEHAGSPSTTGSTRQSHGEAEIDTAALAMEEVLRRQAALVRRMRVGFVAAGGTDGVDGDLLRRRLDDVASVATSKFYAYRFDRVPRRWRCLYTEALILSTHCRVLEALRVGDGRLDDGVLDVVVESLDRALIMAGGASTRLGASWIEKTLRVLEDFWTACLDGEPEARTEERSPKRRKRATPTPSSGRTFSTTEPHGRPPMSAGRECPRHADWTLDGFEAYMRQDGGNPRPVVFTDLMDGWPALTERPWNKPAYLLSKTFGGRRLVPVEVGRSYVDEGWGQELIPFGQFLVQYVDPGLQRSGGDDGGDDNDNNSPQAKRSQVGYLAQHNLFHQIPSLRNDTTIPDLCWAPVPPHPTSPSMDRPRLDTPQLNAWFGPAGTITPLHTDAYHNLLCQVVGTKYVRLYPPAATPHMEPRRPERGVDMSNTSGLDLGAVEAWDPPPPGTSADERRRLLEARERLRGLEYAECVLGPGDALLIPIGWWHYVRSLSISFSISFWWN</sequence>
<comment type="similarity">
    <text evidence="8">Belongs to the WD repeat MDV1/CAF4 family.</text>
</comment>
<feature type="repeat" description="WD" evidence="11">
    <location>
        <begin position="313"/>
        <end position="354"/>
    </location>
</feature>
<keyword evidence="7" id="KW-0472">Membrane</keyword>
<dbReference type="EMBL" id="JAAVMX010000001">
    <property type="protein sequence ID" value="KAF4513116.1"/>
    <property type="molecule type" value="Genomic_DNA"/>
</dbReference>
<dbReference type="PROSITE" id="PS51184">
    <property type="entry name" value="JMJC"/>
    <property type="match status" value="1"/>
</dbReference>
<dbReference type="InterPro" id="IPR015943">
    <property type="entry name" value="WD40/YVTN_repeat-like_dom_sf"/>
</dbReference>
<comment type="caution">
    <text evidence="15">The sequence shown here is derived from an EMBL/GenBank/DDBJ whole genome shotgun (WGS) entry which is preliminary data.</text>
</comment>
<dbReference type="FunFam" id="2.130.10.10:FF:000881">
    <property type="entry name" value="Mitochondrial division protein 1"/>
    <property type="match status" value="1"/>
</dbReference>
<dbReference type="SUPFAM" id="SSF50978">
    <property type="entry name" value="WD40 repeat-like"/>
    <property type="match status" value="1"/>
</dbReference>
<dbReference type="Pfam" id="PF13621">
    <property type="entry name" value="Cupin_8"/>
    <property type="match status" value="1"/>
</dbReference>
<evidence type="ECO:0000256" key="13">
    <source>
        <dbReference type="SAM" id="MobiDB-lite"/>
    </source>
</evidence>
<feature type="region of interest" description="Disordered" evidence="13">
    <location>
        <begin position="860"/>
        <end position="902"/>
    </location>
</feature>
<dbReference type="GO" id="GO:0005741">
    <property type="term" value="C:mitochondrial outer membrane"/>
    <property type="evidence" value="ECO:0007669"/>
    <property type="project" value="UniProtKB-SubCell"/>
</dbReference>
<dbReference type="InterPro" id="IPR003347">
    <property type="entry name" value="JmjC_dom"/>
</dbReference>
<feature type="repeat" description="WD" evidence="11">
    <location>
        <begin position="538"/>
        <end position="577"/>
    </location>
</feature>
<evidence type="ECO:0000256" key="11">
    <source>
        <dbReference type="PROSITE-ProRule" id="PRU00221"/>
    </source>
</evidence>
<evidence type="ECO:0000256" key="7">
    <source>
        <dbReference type="ARBA" id="ARBA00023136"/>
    </source>
</evidence>
<evidence type="ECO:0000256" key="4">
    <source>
        <dbReference type="ARBA" id="ARBA00022787"/>
    </source>
</evidence>
<evidence type="ECO:0000313" key="15">
    <source>
        <dbReference type="EMBL" id="KAF4513116.1"/>
    </source>
</evidence>
<keyword evidence="3" id="KW-0677">Repeat</keyword>
<accession>A0A8H4PYZ6</accession>
<comment type="function">
    <text evidence="10">Involved in mitochondrial fission. Acts as an adapter protein required to form mitochondrial fission complexes. Formation of these complexes is required to promote constriction and fission of the mitochondrial compartment at a late step in mitochondrial division.</text>
</comment>
<reference evidence="15 16" key="1">
    <citation type="journal article" date="2020" name="Genome Biol. Evol.">
        <title>A new high-quality draft genome assembly of the Chinese cordyceps Ophiocordyceps sinensis.</title>
        <authorList>
            <person name="Shu R."/>
            <person name="Zhang J."/>
            <person name="Meng Q."/>
            <person name="Zhang H."/>
            <person name="Zhou G."/>
            <person name="Li M."/>
            <person name="Wu P."/>
            <person name="Zhao Y."/>
            <person name="Chen C."/>
            <person name="Qin Q."/>
        </authorList>
    </citation>
    <scope>NUCLEOTIDE SEQUENCE [LARGE SCALE GENOMIC DNA]</scope>
    <source>
        <strain evidence="15 16">IOZ07</strain>
    </source>
</reference>
<keyword evidence="16" id="KW-1185">Reference proteome</keyword>
<feature type="region of interest" description="Disordered" evidence="13">
    <location>
        <begin position="686"/>
        <end position="714"/>
    </location>
</feature>
<dbReference type="InterPro" id="IPR041667">
    <property type="entry name" value="Cupin_8"/>
</dbReference>
<dbReference type="PRINTS" id="PR00320">
    <property type="entry name" value="GPROTEINBRPT"/>
</dbReference>
<evidence type="ECO:0000313" key="16">
    <source>
        <dbReference type="Proteomes" id="UP000557566"/>
    </source>
</evidence>
<evidence type="ECO:0000256" key="10">
    <source>
        <dbReference type="ARBA" id="ARBA00043913"/>
    </source>
</evidence>
<dbReference type="PANTHER" id="PTHR22847:SF637">
    <property type="entry name" value="WD REPEAT DOMAIN 5B"/>
    <property type="match status" value="1"/>
</dbReference>
<feature type="repeat" description="WD" evidence="11">
    <location>
        <begin position="515"/>
        <end position="537"/>
    </location>
</feature>
<keyword evidence="5 12" id="KW-0175">Coiled coil</keyword>
<dbReference type="SUPFAM" id="SSF51197">
    <property type="entry name" value="Clavaminate synthase-like"/>
    <property type="match status" value="1"/>
</dbReference>
<dbReference type="GO" id="GO:0005634">
    <property type="term" value="C:nucleus"/>
    <property type="evidence" value="ECO:0007669"/>
    <property type="project" value="TreeGrafter"/>
</dbReference>
<dbReference type="Gene3D" id="2.130.10.10">
    <property type="entry name" value="YVTN repeat-like/Quinoprotein amine dehydrogenase"/>
    <property type="match status" value="2"/>
</dbReference>
<keyword evidence="6" id="KW-0496">Mitochondrion</keyword>
<dbReference type="Proteomes" id="UP000557566">
    <property type="component" value="Unassembled WGS sequence"/>
</dbReference>
<dbReference type="SMART" id="SM00558">
    <property type="entry name" value="JmjC"/>
    <property type="match status" value="1"/>
</dbReference>
<dbReference type="CDD" id="cd00200">
    <property type="entry name" value="WD40"/>
    <property type="match status" value="1"/>
</dbReference>
<feature type="domain" description="JmjC" evidence="14">
    <location>
        <begin position="1018"/>
        <end position="1194"/>
    </location>
</feature>
<organism evidence="15 16">
    <name type="scientific">Ophiocordyceps sinensis</name>
    <dbReference type="NCBI Taxonomy" id="72228"/>
    <lineage>
        <taxon>Eukaryota</taxon>
        <taxon>Fungi</taxon>
        <taxon>Dikarya</taxon>
        <taxon>Ascomycota</taxon>
        <taxon>Pezizomycotina</taxon>
        <taxon>Sordariomycetes</taxon>
        <taxon>Hypocreomycetidae</taxon>
        <taxon>Hypocreales</taxon>
        <taxon>Ophiocordycipitaceae</taxon>
        <taxon>Ophiocordyceps</taxon>
    </lineage>
</organism>
<gene>
    <name evidence="15" type="ORF">G6O67_000433</name>
</gene>
<dbReference type="Gene3D" id="6.10.280.220">
    <property type="match status" value="1"/>
</dbReference>
<evidence type="ECO:0000256" key="8">
    <source>
        <dbReference type="ARBA" id="ARBA00038415"/>
    </source>
</evidence>
<evidence type="ECO:0000259" key="14">
    <source>
        <dbReference type="PROSITE" id="PS51184"/>
    </source>
</evidence>
<dbReference type="InterPro" id="IPR036322">
    <property type="entry name" value="WD40_repeat_dom_sf"/>
</dbReference>
<comment type="subcellular location">
    <subcellularLocation>
        <location evidence="1">Mitochondrion outer membrane</location>
        <topology evidence="1">Peripheral membrane protein</topology>
        <orientation evidence="1">Cytoplasmic side</orientation>
    </subcellularLocation>
</comment>
<dbReference type="Pfam" id="PF00400">
    <property type="entry name" value="WD40"/>
    <property type="match status" value="4"/>
</dbReference>
<dbReference type="AlphaFoldDB" id="A0A8H4PYZ6"/>
<protein>
    <recommendedName>
        <fullName evidence="9">Mitochondrial division protein 1</fullName>
    </recommendedName>
</protein>
<evidence type="ECO:0000256" key="6">
    <source>
        <dbReference type="ARBA" id="ARBA00023128"/>
    </source>
</evidence>
<evidence type="ECO:0000256" key="3">
    <source>
        <dbReference type="ARBA" id="ARBA00022737"/>
    </source>
</evidence>
<dbReference type="OrthoDB" id="496at2759"/>
<name>A0A8H4PYZ6_9HYPO</name>
<dbReference type="SMART" id="SM00320">
    <property type="entry name" value="WD40"/>
    <property type="match status" value="6"/>
</dbReference>
<feature type="repeat" description="WD" evidence="11">
    <location>
        <begin position="355"/>
        <end position="387"/>
    </location>
</feature>
<dbReference type="CDD" id="cd22881">
    <property type="entry name" value="Mdv1_N"/>
    <property type="match status" value="1"/>
</dbReference>
<dbReference type="InterPro" id="IPR020472">
    <property type="entry name" value="WD40_PAC1"/>
</dbReference>
<feature type="repeat" description="WD" evidence="11">
    <location>
        <begin position="432"/>
        <end position="471"/>
    </location>
</feature>
<keyword evidence="2 11" id="KW-0853">WD repeat</keyword>
<dbReference type="PANTHER" id="PTHR22847">
    <property type="entry name" value="WD40 REPEAT PROTEIN"/>
    <property type="match status" value="1"/>
</dbReference>
<dbReference type="InterPro" id="IPR019775">
    <property type="entry name" value="WD40_repeat_CS"/>
</dbReference>
<evidence type="ECO:0000256" key="5">
    <source>
        <dbReference type="ARBA" id="ARBA00023054"/>
    </source>
</evidence>
<evidence type="ECO:0000256" key="1">
    <source>
        <dbReference type="ARBA" id="ARBA00004570"/>
    </source>
</evidence>
<feature type="coiled-coil region" evidence="12">
    <location>
        <begin position="211"/>
        <end position="245"/>
    </location>
</feature>
<evidence type="ECO:0000256" key="9">
    <source>
        <dbReference type="ARBA" id="ARBA00039789"/>
    </source>
</evidence>
<dbReference type="PROSITE" id="PS50294">
    <property type="entry name" value="WD_REPEATS_REGION"/>
    <property type="match status" value="4"/>
</dbReference>
<feature type="region of interest" description="Disordered" evidence="13">
    <location>
        <begin position="992"/>
        <end position="1013"/>
    </location>
</feature>
<dbReference type="PROSITE" id="PS50082">
    <property type="entry name" value="WD_REPEATS_2"/>
    <property type="match status" value="5"/>
</dbReference>
<dbReference type="GO" id="GO:1990234">
    <property type="term" value="C:transferase complex"/>
    <property type="evidence" value="ECO:0007669"/>
    <property type="project" value="UniProtKB-ARBA"/>
</dbReference>
<dbReference type="PROSITE" id="PS00678">
    <property type="entry name" value="WD_REPEATS_1"/>
    <property type="match status" value="3"/>
</dbReference>